<evidence type="ECO:0000313" key="2">
    <source>
        <dbReference type="EMBL" id="GBF56450.1"/>
    </source>
</evidence>
<evidence type="ECO:0000313" key="3">
    <source>
        <dbReference type="Proteomes" id="UP000245086"/>
    </source>
</evidence>
<comment type="caution">
    <text evidence="2">The sequence shown here is derived from an EMBL/GenBank/DDBJ whole genome shotgun (WGS) entry which is preliminary data.</text>
</comment>
<dbReference type="EMBL" id="BFBR01000001">
    <property type="protein sequence ID" value="GBF56450.1"/>
    <property type="molecule type" value="Genomic_DNA"/>
</dbReference>
<accession>A0A2P2E5W4</accession>
<dbReference type="Gene3D" id="3.30.1380.10">
    <property type="match status" value="1"/>
</dbReference>
<proteinExistence type="predicted"/>
<dbReference type="Proteomes" id="UP000245086">
    <property type="component" value="Unassembled WGS sequence"/>
</dbReference>
<dbReference type="RefSeq" id="WP_238164783.1">
    <property type="nucleotide sequence ID" value="NZ_BFBR01000001.1"/>
</dbReference>
<name>A0A2P2E5W4_9PROT</name>
<dbReference type="SUPFAM" id="SSF55166">
    <property type="entry name" value="Hedgehog/DD-peptidase"/>
    <property type="match status" value="1"/>
</dbReference>
<organism evidence="2 3">
    <name type="scientific">Candidatus Phycosocius bacilliformis</name>
    <dbReference type="NCBI Taxonomy" id="1445552"/>
    <lineage>
        <taxon>Bacteria</taxon>
        <taxon>Pseudomonadati</taxon>
        <taxon>Pseudomonadota</taxon>
        <taxon>Alphaproteobacteria</taxon>
        <taxon>Caulobacterales</taxon>
        <taxon>Caulobacterales incertae sedis</taxon>
        <taxon>Candidatus Phycosocius</taxon>
    </lineage>
</organism>
<sequence>MTTTIDRTPVKPAPAPGMLSNNFSLAEFVESDTAMRRRIANVPNSAVMERLKNTAANMEKVREILGNVPVHVTSGYRSPALNKAVGGSPNSDHIDGDACDFRAPAFGPPILICHAIVKSGLRFDQLIEEGTWVHISFGPRMRQQVLTMRGGKYFNGLRPI</sequence>
<feature type="domain" description="Peptidase M15A C-terminal" evidence="1">
    <location>
        <begin position="22"/>
        <end position="105"/>
    </location>
</feature>
<keyword evidence="3" id="KW-1185">Reference proteome</keyword>
<dbReference type="AlphaFoldDB" id="A0A2P2E5W4"/>
<dbReference type="InterPro" id="IPR013230">
    <property type="entry name" value="Peptidase_M15A_C"/>
</dbReference>
<evidence type="ECO:0000259" key="1">
    <source>
        <dbReference type="Pfam" id="PF08291"/>
    </source>
</evidence>
<protein>
    <recommendedName>
        <fullName evidence="1">Peptidase M15A C-terminal domain-containing protein</fullName>
    </recommendedName>
</protein>
<dbReference type="InterPro" id="IPR009045">
    <property type="entry name" value="Zn_M74/Hedgehog-like"/>
</dbReference>
<dbReference type="Pfam" id="PF08291">
    <property type="entry name" value="Peptidase_M15_3"/>
    <property type="match status" value="1"/>
</dbReference>
<gene>
    <name evidence="2" type="ORF">PbB2_00106</name>
</gene>
<reference evidence="2" key="1">
    <citation type="journal article" date="2018" name="Genome Announc.">
        <title>Draft Genome Sequence of "Candidatus Phycosocius bacilliformis," an Alphaproteobacterial Ectosymbiont of the Hydrocarbon-Producing Green Alga Botryococcus braunii.</title>
        <authorList>
            <person name="Tanabe Y."/>
            <person name="Yamaguchi H."/>
            <person name="Watanabe M.M."/>
        </authorList>
    </citation>
    <scope>NUCLEOTIDE SEQUENCE [LARGE SCALE GENOMIC DNA]</scope>
    <source>
        <strain evidence="2">BOTRYCO-2</strain>
    </source>
</reference>